<sequence length="204" mass="22270">MNRFSRYMLFAAALCLAGPDARAALISLDKFAHVPQQPWTGEPYIYKGLAFSFSAMGYGQAGVDGYFGYTIVVDVLAGPVVFGGVSLNTQPLDEYQTPTDAVSVTGYRDGVAVGNARFALPPDRTFRFYTSPFRAAIDRLEFVGGDRFGTRYSYWAMNALDISPVPEPPTYAIALAGLAMLAISRRARSRPRHFNGQHAAPPLE</sequence>
<dbReference type="AlphaFoldDB" id="A0A0N0GQD6"/>
<accession>A0A0N0GQD6</accession>
<evidence type="ECO:0000259" key="2">
    <source>
        <dbReference type="Pfam" id="PF07589"/>
    </source>
</evidence>
<gene>
    <name evidence="3" type="ORF">WG78_03390</name>
</gene>
<dbReference type="OrthoDB" id="8565395at2"/>
<proteinExistence type="predicted"/>
<dbReference type="STRING" id="857265.WG78_03390"/>
<feature type="chain" id="PRO_5005849775" description="Ice-binding protein C-terminal domain-containing protein" evidence="1">
    <location>
        <begin position="24"/>
        <end position="204"/>
    </location>
</feature>
<evidence type="ECO:0000313" key="4">
    <source>
        <dbReference type="Proteomes" id="UP000037939"/>
    </source>
</evidence>
<dbReference type="Proteomes" id="UP000037939">
    <property type="component" value="Unassembled WGS sequence"/>
</dbReference>
<dbReference type="Pfam" id="PF07589">
    <property type="entry name" value="PEP-CTERM"/>
    <property type="match status" value="1"/>
</dbReference>
<evidence type="ECO:0000313" key="3">
    <source>
        <dbReference type="EMBL" id="KPC54583.1"/>
    </source>
</evidence>
<dbReference type="InterPro" id="IPR013424">
    <property type="entry name" value="Ice-binding_C"/>
</dbReference>
<organism evidence="3 4">
    <name type="scientific">Amantichitinum ursilacus</name>
    <dbReference type="NCBI Taxonomy" id="857265"/>
    <lineage>
        <taxon>Bacteria</taxon>
        <taxon>Pseudomonadati</taxon>
        <taxon>Pseudomonadota</taxon>
        <taxon>Betaproteobacteria</taxon>
        <taxon>Neisseriales</taxon>
        <taxon>Chitinibacteraceae</taxon>
        <taxon>Amantichitinum</taxon>
    </lineage>
</organism>
<name>A0A0N0GQD6_9NEIS</name>
<keyword evidence="4" id="KW-1185">Reference proteome</keyword>
<keyword evidence="1" id="KW-0732">Signal</keyword>
<protein>
    <recommendedName>
        <fullName evidence="2">Ice-binding protein C-terminal domain-containing protein</fullName>
    </recommendedName>
</protein>
<evidence type="ECO:0000256" key="1">
    <source>
        <dbReference type="SAM" id="SignalP"/>
    </source>
</evidence>
<reference evidence="3 4" key="1">
    <citation type="submission" date="2015-07" db="EMBL/GenBank/DDBJ databases">
        <title>Draft genome sequence of the Amantichitinum ursilacus IGB-41, a new chitin-degrading bacterium.</title>
        <authorList>
            <person name="Kirstahler P."/>
            <person name="Guenther M."/>
            <person name="Grumaz C."/>
            <person name="Rupp S."/>
            <person name="Zibek S."/>
            <person name="Sohn K."/>
        </authorList>
    </citation>
    <scope>NUCLEOTIDE SEQUENCE [LARGE SCALE GENOMIC DNA]</scope>
    <source>
        <strain evidence="3 4">IGB-41</strain>
    </source>
</reference>
<dbReference type="RefSeq" id="WP_053936368.1">
    <property type="nucleotide sequence ID" value="NZ_LAQT01000002.1"/>
</dbReference>
<feature type="signal peptide" evidence="1">
    <location>
        <begin position="1"/>
        <end position="23"/>
    </location>
</feature>
<dbReference type="EMBL" id="LAQT01000002">
    <property type="protein sequence ID" value="KPC54583.1"/>
    <property type="molecule type" value="Genomic_DNA"/>
</dbReference>
<feature type="domain" description="Ice-binding protein C-terminal" evidence="2">
    <location>
        <begin position="164"/>
        <end position="188"/>
    </location>
</feature>
<comment type="caution">
    <text evidence="3">The sequence shown here is derived from an EMBL/GenBank/DDBJ whole genome shotgun (WGS) entry which is preliminary data.</text>
</comment>